<dbReference type="EMBL" id="UOEC01000136">
    <property type="protein sequence ID" value="VAV96775.1"/>
    <property type="molecule type" value="Genomic_DNA"/>
</dbReference>
<sequence>MIQRPVIYKHQGKVDEKRVVSVLSPQSITFRHELVPGAVLADELVMACQRRGVNSAAISLVDGYFEGFEYCLASQNPDRKNKITYMPPIKETGIAMLITANATVGIGEDGEPLVHCHGLVTSNAGVPVGGHIFANKIKICRQPVMAFFTGFTGIGFTQQYDFEVTQAIFKPVRY</sequence>
<gene>
    <name evidence="2" type="ORF">MNBD_ALPHA08-224</name>
</gene>
<name>A0A3B0SPJ6_9ZZZZ</name>
<dbReference type="Pfam" id="PF03479">
    <property type="entry name" value="PCC"/>
    <property type="match status" value="1"/>
</dbReference>
<protein>
    <recommendedName>
        <fullName evidence="1">PPC domain-containing protein</fullName>
    </recommendedName>
</protein>
<proteinExistence type="predicted"/>
<dbReference type="SUPFAM" id="SSF117856">
    <property type="entry name" value="AF0104/ALDC/Ptd012-like"/>
    <property type="match status" value="1"/>
</dbReference>
<dbReference type="Gene3D" id="3.30.1330.80">
    <property type="entry name" value="Hypothetical protein, similar to alpha- acetolactate decarboxylase, domain 2"/>
    <property type="match status" value="1"/>
</dbReference>
<accession>A0A3B0SPJ6</accession>
<reference evidence="2" key="1">
    <citation type="submission" date="2018-06" db="EMBL/GenBank/DDBJ databases">
        <authorList>
            <person name="Zhirakovskaya E."/>
        </authorList>
    </citation>
    <scope>NUCLEOTIDE SEQUENCE</scope>
</reference>
<evidence type="ECO:0000313" key="2">
    <source>
        <dbReference type="EMBL" id="VAV96775.1"/>
    </source>
</evidence>
<evidence type="ECO:0000259" key="1">
    <source>
        <dbReference type="Pfam" id="PF03479"/>
    </source>
</evidence>
<feature type="domain" description="PPC" evidence="1">
    <location>
        <begin position="33"/>
        <end position="137"/>
    </location>
</feature>
<dbReference type="InterPro" id="IPR005175">
    <property type="entry name" value="PPC_dom"/>
</dbReference>
<organism evidence="2">
    <name type="scientific">hydrothermal vent metagenome</name>
    <dbReference type="NCBI Taxonomy" id="652676"/>
    <lineage>
        <taxon>unclassified sequences</taxon>
        <taxon>metagenomes</taxon>
        <taxon>ecological metagenomes</taxon>
    </lineage>
</organism>
<dbReference type="AlphaFoldDB" id="A0A3B0SPJ6"/>